<reference evidence="1 2" key="1">
    <citation type="submission" date="2007-08" db="EMBL/GenBank/DDBJ databases">
        <authorList>
            <consortium name="The Citrobacter koseri Genome Sequencing Project"/>
            <person name="McClelland M."/>
            <person name="Sanderson E.K."/>
            <person name="Porwollik S."/>
            <person name="Spieth J."/>
            <person name="Clifton W.S."/>
            <person name="Latreille P."/>
            <person name="Courtney L."/>
            <person name="Wang C."/>
            <person name="Pepin K."/>
            <person name="Bhonagiri V."/>
            <person name="Nash W."/>
            <person name="Johnson M."/>
            <person name="Thiruvilangam P."/>
            <person name="Wilson R."/>
        </authorList>
    </citation>
    <scope>NUCLEOTIDE SEQUENCE [LARGE SCALE GENOMIC DNA]</scope>
    <source>
        <strain evidence="2">ATCC BAA-895 / CDC 4225-83 / SGSC4696</strain>
    </source>
</reference>
<gene>
    <name evidence="1" type="ordered locus">CKO_00803</name>
</gene>
<dbReference type="HOGENOM" id="CLU_3116080_0_0_6"/>
<dbReference type="EMBL" id="CP000822">
    <property type="protein sequence ID" value="ABV11955.1"/>
    <property type="molecule type" value="Genomic_DNA"/>
</dbReference>
<protein>
    <submittedName>
        <fullName evidence="1">Uncharacterized protein</fullName>
    </submittedName>
</protein>
<proteinExistence type="predicted"/>
<accession>A8AEP1</accession>
<dbReference type="KEGG" id="cko:CKO_00803"/>
<evidence type="ECO:0000313" key="1">
    <source>
        <dbReference type="EMBL" id="ABV11955.1"/>
    </source>
</evidence>
<keyword evidence="2" id="KW-1185">Reference proteome</keyword>
<evidence type="ECO:0000313" key="2">
    <source>
        <dbReference type="Proteomes" id="UP000008148"/>
    </source>
</evidence>
<organism evidence="1 2">
    <name type="scientific">Citrobacter koseri (strain ATCC BAA-895 / CDC 4225-83 / SGSC4696)</name>
    <dbReference type="NCBI Taxonomy" id="290338"/>
    <lineage>
        <taxon>Bacteria</taxon>
        <taxon>Pseudomonadati</taxon>
        <taxon>Pseudomonadota</taxon>
        <taxon>Gammaproteobacteria</taxon>
        <taxon>Enterobacterales</taxon>
        <taxon>Enterobacteriaceae</taxon>
        <taxon>Citrobacter</taxon>
    </lineage>
</organism>
<dbReference type="STRING" id="290338.CKO_00803"/>
<dbReference type="AlphaFoldDB" id="A8AEP1"/>
<sequence>MKLCRHTLILFRVVEVLFSCVLPQSFDCTLLSNPLPTEVVGKYRQAGLLA</sequence>
<name>A8AEP1_CITK8</name>
<dbReference type="Proteomes" id="UP000008148">
    <property type="component" value="Chromosome"/>
</dbReference>